<protein>
    <recommendedName>
        <fullName evidence="2">GP-PDE domain-containing protein</fullName>
    </recommendedName>
</protein>
<evidence type="ECO:0000256" key="1">
    <source>
        <dbReference type="SAM" id="SignalP"/>
    </source>
</evidence>
<dbReference type="Proteomes" id="UP001054902">
    <property type="component" value="Unassembled WGS sequence"/>
</dbReference>
<feature type="domain" description="GP-PDE" evidence="2">
    <location>
        <begin position="132"/>
        <end position="391"/>
    </location>
</feature>
<gene>
    <name evidence="3" type="ORF">CTEN210_09913</name>
</gene>
<dbReference type="PANTHER" id="PTHR46211:SF1">
    <property type="entry name" value="GLYCEROPHOSPHODIESTER PHOSPHODIESTERASE, CYTOPLASMIC"/>
    <property type="match status" value="1"/>
</dbReference>
<sequence>MKRFIGSLLLSAQSISIVAFSSTSRGISNKANNCRSSWLVKGENVRPIAAKNLSSFSAKYPSLSNRIKSSLLVTSLPLEEIIEIIEHDAIPTSSNEKDEDSKDAFAKSLVTHLQIDNIASSSDMTPLQKHIPTIVGHRGSLYRSLENTRHSFRVAAEHCSEIECDVFLLKCGTLCVFHGGGNDENPGCLKDYCNMDASILDLTYEQARNLRFNKGHLEFGCGPDFIEDLEHECYIPTLEEVLHDAKETGVTVKCELKGPATEEPVLELVEKLNMVDRVHYSSFNHSRIKRIRELRPERNEDTENFLDLALEAGASEVHLKYSTCTPDKVDRIHNAGLDSMIWMRGPIGMMHDVSTLFHDVGNEDESMYMAIMRTGVKKMCVNRPDVLHNLLSKHGTPVITN</sequence>
<dbReference type="InterPro" id="IPR030395">
    <property type="entry name" value="GP_PDE_dom"/>
</dbReference>
<organism evidence="3 4">
    <name type="scientific">Chaetoceros tenuissimus</name>
    <dbReference type="NCBI Taxonomy" id="426638"/>
    <lineage>
        <taxon>Eukaryota</taxon>
        <taxon>Sar</taxon>
        <taxon>Stramenopiles</taxon>
        <taxon>Ochrophyta</taxon>
        <taxon>Bacillariophyta</taxon>
        <taxon>Coscinodiscophyceae</taxon>
        <taxon>Chaetocerotophycidae</taxon>
        <taxon>Chaetocerotales</taxon>
        <taxon>Chaetocerotaceae</taxon>
        <taxon>Chaetoceros</taxon>
    </lineage>
</organism>
<feature type="signal peptide" evidence="1">
    <location>
        <begin position="1"/>
        <end position="19"/>
    </location>
</feature>
<dbReference type="InterPro" id="IPR017946">
    <property type="entry name" value="PLC-like_Pdiesterase_TIM-brl"/>
</dbReference>
<comment type="caution">
    <text evidence="3">The sequence shown here is derived from an EMBL/GenBank/DDBJ whole genome shotgun (WGS) entry which is preliminary data.</text>
</comment>
<evidence type="ECO:0000313" key="3">
    <source>
        <dbReference type="EMBL" id="GFH53437.1"/>
    </source>
</evidence>
<evidence type="ECO:0000313" key="4">
    <source>
        <dbReference type="Proteomes" id="UP001054902"/>
    </source>
</evidence>
<name>A0AAD3CWQ4_9STRA</name>
<reference evidence="3 4" key="1">
    <citation type="journal article" date="2021" name="Sci. Rep.">
        <title>The genome of the diatom Chaetoceros tenuissimus carries an ancient integrated fragment of an extant virus.</title>
        <authorList>
            <person name="Hongo Y."/>
            <person name="Kimura K."/>
            <person name="Takaki Y."/>
            <person name="Yoshida Y."/>
            <person name="Baba S."/>
            <person name="Kobayashi G."/>
            <person name="Nagasaki K."/>
            <person name="Hano T."/>
            <person name="Tomaru Y."/>
        </authorList>
    </citation>
    <scope>NUCLEOTIDE SEQUENCE [LARGE SCALE GENOMIC DNA]</scope>
    <source>
        <strain evidence="3 4">NIES-3715</strain>
    </source>
</reference>
<dbReference type="GO" id="GO:0006629">
    <property type="term" value="P:lipid metabolic process"/>
    <property type="evidence" value="ECO:0007669"/>
    <property type="project" value="InterPro"/>
</dbReference>
<keyword evidence="1" id="KW-0732">Signal</keyword>
<dbReference type="Gene3D" id="3.20.20.190">
    <property type="entry name" value="Phosphatidylinositol (PI) phosphodiesterase"/>
    <property type="match status" value="1"/>
</dbReference>
<keyword evidence="4" id="KW-1185">Reference proteome</keyword>
<feature type="chain" id="PRO_5042001384" description="GP-PDE domain-containing protein" evidence="1">
    <location>
        <begin position="20"/>
        <end position="401"/>
    </location>
</feature>
<dbReference type="PANTHER" id="PTHR46211">
    <property type="entry name" value="GLYCEROPHOSPHORYL DIESTER PHOSPHODIESTERASE"/>
    <property type="match status" value="1"/>
</dbReference>
<dbReference type="PROSITE" id="PS51704">
    <property type="entry name" value="GP_PDE"/>
    <property type="match status" value="1"/>
</dbReference>
<dbReference type="AlphaFoldDB" id="A0AAD3CWQ4"/>
<evidence type="ECO:0000259" key="2">
    <source>
        <dbReference type="PROSITE" id="PS51704"/>
    </source>
</evidence>
<proteinExistence type="predicted"/>
<accession>A0AAD3CWQ4</accession>
<dbReference type="GO" id="GO:0008081">
    <property type="term" value="F:phosphoric diester hydrolase activity"/>
    <property type="evidence" value="ECO:0007669"/>
    <property type="project" value="InterPro"/>
</dbReference>
<dbReference type="SUPFAM" id="SSF51695">
    <property type="entry name" value="PLC-like phosphodiesterases"/>
    <property type="match status" value="1"/>
</dbReference>
<dbReference type="Pfam" id="PF03009">
    <property type="entry name" value="GDPD"/>
    <property type="match status" value="1"/>
</dbReference>
<dbReference type="EMBL" id="BLLK01000047">
    <property type="protein sequence ID" value="GFH53437.1"/>
    <property type="molecule type" value="Genomic_DNA"/>
</dbReference>